<dbReference type="InterPro" id="IPR032675">
    <property type="entry name" value="LRR_dom_sf"/>
</dbReference>
<dbReference type="Gene3D" id="3.80.10.10">
    <property type="entry name" value="Ribonuclease Inhibitor"/>
    <property type="match status" value="3"/>
</dbReference>
<dbReference type="SUPFAM" id="SSF52200">
    <property type="entry name" value="Toll/Interleukin receptor TIR domain"/>
    <property type="match status" value="2"/>
</dbReference>
<dbReference type="PANTHER" id="PTHR11017">
    <property type="entry name" value="LEUCINE-RICH REPEAT-CONTAINING PROTEIN"/>
    <property type="match status" value="1"/>
</dbReference>
<evidence type="ECO:0000259" key="2">
    <source>
        <dbReference type="PROSITE" id="PS50104"/>
    </source>
</evidence>
<dbReference type="InterPro" id="IPR027417">
    <property type="entry name" value="P-loop_NTPase"/>
</dbReference>
<feature type="domain" description="TIR" evidence="2">
    <location>
        <begin position="3"/>
        <end position="141"/>
    </location>
</feature>
<dbReference type="PRINTS" id="PR00364">
    <property type="entry name" value="DISEASERSIST"/>
</dbReference>
<dbReference type="OrthoDB" id="5279713at2759"/>
<dbReference type="Gene3D" id="3.40.50.10140">
    <property type="entry name" value="Toll/interleukin-1 receptor homology (TIR) domain"/>
    <property type="match status" value="2"/>
</dbReference>
<dbReference type="GO" id="GO:0006952">
    <property type="term" value="P:defense response"/>
    <property type="evidence" value="ECO:0007669"/>
    <property type="project" value="InterPro"/>
</dbReference>
<dbReference type="Pfam" id="PF00931">
    <property type="entry name" value="NB-ARC"/>
    <property type="match status" value="1"/>
</dbReference>
<comment type="caution">
    <text evidence="3">The sequence shown here is derived from an EMBL/GenBank/DDBJ whole genome shotgun (WGS) entry which is preliminary data.</text>
</comment>
<dbReference type="Pfam" id="PF01582">
    <property type="entry name" value="TIR"/>
    <property type="match status" value="2"/>
</dbReference>
<dbReference type="InterPro" id="IPR002182">
    <property type="entry name" value="NB-ARC"/>
</dbReference>
<evidence type="ECO:0000313" key="4">
    <source>
        <dbReference type="Proteomes" id="UP000825935"/>
    </source>
</evidence>
<dbReference type="Gene3D" id="3.40.50.300">
    <property type="entry name" value="P-loop containing nucleotide triphosphate hydrolases"/>
    <property type="match status" value="1"/>
</dbReference>
<dbReference type="SUPFAM" id="SSF52058">
    <property type="entry name" value="L domain-like"/>
    <property type="match status" value="2"/>
</dbReference>
<dbReference type="PANTHER" id="PTHR11017:SF385">
    <property type="entry name" value="DISEASE RESISTANCE PROTEIN (TIR-NBS-LRR CLASS)-RELATED"/>
    <property type="match status" value="1"/>
</dbReference>
<proteinExistence type="predicted"/>
<dbReference type="Proteomes" id="UP000825935">
    <property type="component" value="Chromosome 8"/>
</dbReference>
<evidence type="ECO:0000256" key="1">
    <source>
        <dbReference type="ARBA" id="ARBA00022528"/>
    </source>
</evidence>
<dbReference type="PROSITE" id="PS50104">
    <property type="entry name" value="TIR"/>
    <property type="match status" value="2"/>
</dbReference>
<dbReference type="InterPro" id="IPR000157">
    <property type="entry name" value="TIR_dom"/>
</dbReference>
<dbReference type="SUPFAM" id="SSF52540">
    <property type="entry name" value="P-loop containing nucleoside triphosphate hydrolases"/>
    <property type="match status" value="2"/>
</dbReference>
<keyword evidence="1" id="KW-0150">Chloroplast</keyword>
<dbReference type="InterPro" id="IPR006553">
    <property type="entry name" value="Leu-rich_rpt_Cys-con_subtyp"/>
</dbReference>
<sequence>MSQTYDVFLCHRGPETKRNIVSVLSGMFRSKGITCFVDYRMDKGKDVNSEIDGAIQTSRVFIVILSPEFATSTWCLEEVLKIMNTKGVRRRVNPPVVPVFCDVQRSLVQQQAANTSYDLSVKKGRYPEKIECWSKALKDVGDLDGFVYETKTMPQWEISEAIVARVESYLSHNIITVEDRKMPISRECVAYDVFICHWRPDTQLNAVSVLRGILLSRGITPFVVGYGKNVEETESMSDVLTEIKGSKVHIVFLSPNFASSKRCLEEVVYIMNTQNSCDTSDASPKPTILPIFYNVEPSTVRHQLKGYDLKETPGSTQEERERWASALRQLSLLHGFEYKTDSEYQFQWETLYDIVKNVEMSAKTVIPCNDGRYVEKVNQVLKMLELQEKSEDVSFVGIYGRNKSEFANILVKRLAREFGRVCHLTNVMEKACQPDGISNIVKKMCLDLIKSDDVRICQQLLENERCLVLLDDLGNDIDMIRPLVEEVKAMLGNGSLLVLANQFQHVLRQMNVHKLIDLTLEHKRGILQICYAEGDGINDGFLIQLRETFDMLGLDVRLLNRDQVKSGSTCPQNAKVVLCIISRSFSSGDFNSMFENAILPSKIVCISYGSDLRDEGIPELFFKMEVDFRKRELDKDQFRWMVQKVVQILNERPEEIIKSAVDFPVGLAERSNNIERCILDAVSMSDQSLQCFGLVGMGGVGKTTLAMSIYNKIHSKFEGSFLSFNTRSEVQGKGSLGLVALQKKMLANLMRSNEDVLWINNYVHGKDVLKKKLKNINALVILDDVDDEEQLDALYQPLRSSLGPKSAVIITTRDRKILEWAKSRKIFDVQGLDKEMSKWLFYWHAFMKPKPPVDHEEVSERVIEACNGLPLALKVVGSHLYSKSDKSYWEESFHYLQRNKHKLFDVLRISFDGLDDYAKEAFLDICCFLIDDEDQDFVCAVLKACYGMGRTYLHELQNKCLITTYVDEDEDVRRIRVHDQLRDMGRQIVRQDRRDRAWNEETANDILQDERARSSLRGLSIRGHIPLPVEALDCRCLPQLRILVVKEDWRYRWTERGEYFPQNVFTDVRCGGLRWLRWQLAPFQQLPHGLCSPDIRVLELRHSNLSEVPMDSLPKLQHLDLTGCKGLKTLDSSIARMTDLKYLNLSECPHITRLPNDMTSVSSLQHLILDECRCLTTLPFLPTSLRTLSFHFALSLASFESLNAVLPRLEQLRIGHCPKLKRLRLDAPSLQRLDVTICTGLEDLDCTGVSSLQHLVLHACVSVTTLFSLPTTLRTLTLEMKSNEVCSLESLENSALPHLQELTITHCNKLKRLSLDAPSLQRVALQDCIGLEQLDCKGFSSLKYLDLNRCSSLTTLSSLPTTVRNLTFSGEMCVYACVENASLPHLEELTINACRNLRRFSLQATSLQRLRLYGCGLEDLETRGLSSLQLLQLYHCRTLKSLVLEETSLQVLDFLFCDGLEELDGKGLSSLQSLQLKYCHNLKRLAVEAPSLQRLSLMDFWQLQEFNCKGLSSLKQLELTKCTSLKALRSLPTTLQRLRLRHCAELESVDVRGCTCLSYLYISDCNGLTPSNISGSDRLTSEASVEINVR</sequence>
<dbReference type="SMART" id="SM00255">
    <property type="entry name" value="TIR"/>
    <property type="match status" value="2"/>
</dbReference>
<keyword evidence="4" id="KW-1185">Reference proteome</keyword>
<dbReference type="InterPro" id="IPR042197">
    <property type="entry name" value="Apaf_helical"/>
</dbReference>
<keyword evidence="1" id="KW-0934">Plastid</keyword>
<dbReference type="EMBL" id="CM035413">
    <property type="protein sequence ID" value="KAH7431020.1"/>
    <property type="molecule type" value="Genomic_DNA"/>
</dbReference>
<dbReference type="GO" id="GO:0043531">
    <property type="term" value="F:ADP binding"/>
    <property type="evidence" value="ECO:0007669"/>
    <property type="project" value="InterPro"/>
</dbReference>
<organism evidence="3 4">
    <name type="scientific">Ceratopteris richardii</name>
    <name type="common">Triangle waterfern</name>
    <dbReference type="NCBI Taxonomy" id="49495"/>
    <lineage>
        <taxon>Eukaryota</taxon>
        <taxon>Viridiplantae</taxon>
        <taxon>Streptophyta</taxon>
        <taxon>Embryophyta</taxon>
        <taxon>Tracheophyta</taxon>
        <taxon>Polypodiopsida</taxon>
        <taxon>Polypodiidae</taxon>
        <taxon>Polypodiales</taxon>
        <taxon>Pteridineae</taxon>
        <taxon>Pteridaceae</taxon>
        <taxon>Parkerioideae</taxon>
        <taxon>Ceratopteris</taxon>
    </lineage>
</organism>
<dbReference type="InterPro" id="IPR044974">
    <property type="entry name" value="Disease_R_plants"/>
</dbReference>
<dbReference type="GO" id="GO:0007165">
    <property type="term" value="P:signal transduction"/>
    <property type="evidence" value="ECO:0007669"/>
    <property type="project" value="InterPro"/>
</dbReference>
<dbReference type="InterPro" id="IPR035897">
    <property type="entry name" value="Toll_tir_struct_dom_sf"/>
</dbReference>
<name>A0A8T2U927_CERRI</name>
<feature type="domain" description="TIR" evidence="2">
    <location>
        <begin position="189"/>
        <end position="330"/>
    </location>
</feature>
<reference evidence="3" key="1">
    <citation type="submission" date="2021-08" db="EMBL/GenBank/DDBJ databases">
        <title>WGS assembly of Ceratopteris richardii.</title>
        <authorList>
            <person name="Marchant D.B."/>
            <person name="Chen G."/>
            <person name="Jenkins J."/>
            <person name="Shu S."/>
            <person name="Leebens-Mack J."/>
            <person name="Grimwood J."/>
            <person name="Schmutz J."/>
            <person name="Soltis P."/>
            <person name="Soltis D."/>
            <person name="Chen Z.-H."/>
        </authorList>
    </citation>
    <scope>NUCLEOTIDE SEQUENCE</scope>
    <source>
        <strain evidence="3">Whitten #5841</strain>
        <tissue evidence="3">Leaf</tissue>
    </source>
</reference>
<evidence type="ECO:0000313" key="3">
    <source>
        <dbReference type="EMBL" id="KAH7431020.1"/>
    </source>
</evidence>
<dbReference type="Gene3D" id="1.10.8.430">
    <property type="entry name" value="Helical domain of apoptotic protease-activating factors"/>
    <property type="match status" value="1"/>
</dbReference>
<protein>
    <recommendedName>
        <fullName evidence="2">TIR domain-containing protein</fullName>
    </recommendedName>
</protein>
<accession>A0A8T2U927</accession>
<dbReference type="SMART" id="SM00367">
    <property type="entry name" value="LRR_CC"/>
    <property type="match status" value="5"/>
</dbReference>
<gene>
    <name evidence="3" type="ORF">KP509_08G025300</name>
</gene>